<feature type="compositionally biased region" description="Basic and acidic residues" evidence="10">
    <location>
        <begin position="441"/>
        <end position="461"/>
    </location>
</feature>
<dbReference type="InterPro" id="IPR001452">
    <property type="entry name" value="SH3_domain"/>
</dbReference>
<dbReference type="Proteomes" id="UP001168972">
    <property type="component" value="Unassembled WGS sequence"/>
</dbReference>
<feature type="region of interest" description="Disordered" evidence="10">
    <location>
        <begin position="1056"/>
        <end position="1075"/>
    </location>
</feature>
<feature type="domain" description="SH3" evidence="11">
    <location>
        <begin position="2"/>
        <end position="61"/>
    </location>
</feature>
<evidence type="ECO:0000256" key="5">
    <source>
        <dbReference type="ARBA" id="ARBA00022658"/>
    </source>
</evidence>
<dbReference type="SMART" id="SM00326">
    <property type="entry name" value="SH3"/>
    <property type="match status" value="7"/>
</dbReference>
<keyword evidence="9" id="KW-0175">Coiled coil</keyword>
<keyword evidence="5" id="KW-0344">Guanine-nucleotide releasing factor</keyword>
<dbReference type="SMART" id="SM00721">
    <property type="entry name" value="BAR"/>
    <property type="match status" value="1"/>
</dbReference>
<evidence type="ECO:0000256" key="2">
    <source>
        <dbReference type="ARBA" id="ARBA00004348"/>
    </source>
</evidence>
<feature type="region of interest" description="Disordered" evidence="10">
    <location>
        <begin position="441"/>
        <end position="478"/>
    </location>
</feature>
<evidence type="ECO:0000256" key="4">
    <source>
        <dbReference type="ARBA" id="ARBA00022443"/>
    </source>
</evidence>
<gene>
    <name evidence="14" type="ORF">PV327_006648</name>
</gene>
<dbReference type="InterPro" id="IPR051492">
    <property type="entry name" value="Dynamin-Rho_GEF"/>
</dbReference>
<evidence type="ECO:0000313" key="15">
    <source>
        <dbReference type="Proteomes" id="UP001168972"/>
    </source>
</evidence>
<feature type="domain" description="SH3" evidence="11">
    <location>
        <begin position="277"/>
        <end position="336"/>
    </location>
</feature>
<evidence type="ECO:0000259" key="13">
    <source>
        <dbReference type="PROSITE" id="PS51021"/>
    </source>
</evidence>
<dbReference type="Gene3D" id="2.30.30.40">
    <property type="entry name" value="SH3 Domains"/>
    <property type="match status" value="7"/>
</dbReference>
<dbReference type="PROSITE" id="PS50002">
    <property type="entry name" value="SH3"/>
    <property type="match status" value="6"/>
</dbReference>
<comment type="subcellular location">
    <subcellularLocation>
        <location evidence="1">Cell junction</location>
    </subcellularLocation>
    <subcellularLocation>
        <location evidence="2">Golgi apparatus</location>
        <location evidence="2">Golgi stack</location>
    </subcellularLocation>
</comment>
<feature type="coiled-coil region" evidence="9">
    <location>
        <begin position="866"/>
        <end position="897"/>
    </location>
</feature>
<feature type="domain" description="SH3" evidence="11">
    <location>
        <begin position="359"/>
        <end position="419"/>
    </location>
</feature>
<feature type="domain" description="BAR" evidence="13">
    <location>
        <begin position="737"/>
        <end position="947"/>
    </location>
</feature>
<dbReference type="Pfam" id="PF00018">
    <property type="entry name" value="SH3_1"/>
    <property type="match status" value="3"/>
</dbReference>
<dbReference type="PANTHER" id="PTHR22834:SF20">
    <property type="entry name" value="SH3 DOMAIN-CONTAINING PROTEIN"/>
    <property type="match status" value="1"/>
</dbReference>
<evidence type="ECO:0000256" key="1">
    <source>
        <dbReference type="ARBA" id="ARBA00004282"/>
    </source>
</evidence>
<keyword evidence="4 8" id="KW-0728">SH3 domain</keyword>
<dbReference type="CDD" id="cd00174">
    <property type="entry name" value="SH3"/>
    <property type="match status" value="2"/>
</dbReference>
<keyword evidence="15" id="KW-1185">Reference proteome</keyword>
<dbReference type="InterPro" id="IPR001331">
    <property type="entry name" value="GDS_CDC24_CS"/>
</dbReference>
<dbReference type="InterPro" id="IPR004148">
    <property type="entry name" value="BAR_dom"/>
</dbReference>
<evidence type="ECO:0000256" key="9">
    <source>
        <dbReference type="SAM" id="Coils"/>
    </source>
</evidence>
<dbReference type="Pfam" id="PF03114">
    <property type="entry name" value="BAR"/>
    <property type="match status" value="1"/>
</dbReference>
<dbReference type="SUPFAM" id="SSF48065">
    <property type="entry name" value="DBL homology domain (DH-domain)"/>
    <property type="match status" value="1"/>
</dbReference>
<dbReference type="PROSITE" id="PS00741">
    <property type="entry name" value="DH_1"/>
    <property type="match status" value="1"/>
</dbReference>
<dbReference type="PROSITE" id="PS50010">
    <property type="entry name" value="DH_2"/>
    <property type="match status" value="1"/>
</dbReference>
<dbReference type="GO" id="GO:0070161">
    <property type="term" value="C:anchoring junction"/>
    <property type="evidence" value="ECO:0007669"/>
    <property type="project" value="UniProtKB-SubCell"/>
</dbReference>
<dbReference type="InterPro" id="IPR036028">
    <property type="entry name" value="SH3-like_dom_sf"/>
</dbReference>
<feature type="region of interest" description="Disordered" evidence="10">
    <location>
        <begin position="490"/>
        <end position="509"/>
    </location>
</feature>
<dbReference type="InterPro" id="IPR000219">
    <property type="entry name" value="DH_dom"/>
</dbReference>
<dbReference type="SUPFAM" id="SSF50044">
    <property type="entry name" value="SH3-domain"/>
    <property type="match status" value="7"/>
</dbReference>
<evidence type="ECO:0000259" key="12">
    <source>
        <dbReference type="PROSITE" id="PS50010"/>
    </source>
</evidence>
<dbReference type="PRINTS" id="PR00499">
    <property type="entry name" value="P67PHOX"/>
</dbReference>
<evidence type="ECO:0000256" key="10">
    <source>
        <dbReference type="SAM" id="MobiDB-lite"/>
    </source>
</evidence>
<evidence type="ECO:0000313" key="14">
    <source>
        <dbReference type="EMBL" id="KAK0162918.1"/>
    </source>
</evidence>
<dbReference type="Gene3D" id="1.20.1270.60">
    <property type="entry name" value="Arfaptin homology (AH) domain/BAR domain"/>
    <property type="match status" value="1"/>
</dbReference>
<evidence type="ECO:0000259" key="11">
    <source>
        <dbReference type="PROSITE" id="PS50002"/>
    </source>
</evidence>
<dbReference type="InterPro" id="IPR035899">
    <property type="entry name" value="DBL_dom_sf"/>
</dbReference>
<proteinExistence type="predicted"/>
<accession>A0AA39F4P5</accession>
<feature type="domain" description="SH3" evidence="11">
    <location>
        <begin position="1145"/>
        <end position="1208"/>
    </location>
</feature>
<keyword evidence="6" id="KW-0965">Cell junction</keyword>
<feature type="domain" description="SH3" evidence="11">
    <location>
        <begin position="136"/>
        <end position="196"/>
    </location>
</feature>
<evidence type="ECO:0000256" key="6">
    <source>
        <dbReference type="ARBA" id="ARBA00022949"/>
    </source>
</evidence>
<evidence type="ECO:0000256" key="3">
    <source>
        <dbReference type="ARBA" id="ARBA00018186"/>
    </source>
</evidence>
<name>A0AA39F4P5_MICHY</name>
<dbReference type="CDD" id="cd00160">
    <property type="entry name" value="RhoGEF"/>
    <property type="match status" value="1"/>
</dbReference>
<feature type="domain" description="DH" evidence="12">
    <location>
        <begin position="511"/>
        <end position="697"/>
    </location>
</feature>
<evidence type="ECO:0000256" key="7">
    <source>
        <dbReference type="ARBA" id="ARBA00032587"/>
    </source>
</evidence>
<reference evidence="14" key="1">
    <citation type="journal article" date="2023" name="bioRxiv">
        <title>Scaffold-level genome assemblies of two parasitoid biocontrol wasps reveal the parthenogenesis mechanism and an associated novel virus.</title>
        <authorList>
            <person name="Inwood S."/>
            <person name="Skelly J."/>
            <person name="Guhlin J."/>
            <person name="Harrop T."/>
            <person name="Goldson S."/>
            <person name="Dearden P."/>
        </authorList>
    </citation>
    <scope>NUCLEOTIDE SEQUENCE</scope>
    <source>
        <strain evidence="14">Lincoln</strain>
        <tissue evidence="14">Whole body</tissue>
    </source>
</reference>
<comment type="caution">
    <text evidence="14">The sequence shown here is derived from an EMBL/GenBank/DDBJ whole genome shotgun (WGS) entry which is preliminary data.</text>
</comment>
<reference evidence="14" key="2">
    <citation type="submission" date="2023-03" db="EMBL/GenBank/DDBJ databases">
        <authorList>
            <person name="Inwood S.N."/>
            <person name="Skelly J.G."/>
            <person name="Guhlin J."/>
            <person name="Harrop T.W.R."/>
            <person name="Goldson S.G."/>
            <person name="Dearden P.K."/>
        </authorList>
    </citation>
    <scope>NUCLEOTIDE SEQUENCE</scope>
    <source>
        <strain evidence="14">Lincoln</strain>
        <tissue evidence="14">Whole body</tissue>
    </source>
</reference>
<dbReference type="InterPro" id="IPR027267">
    <property type="entry name" value="AH/BAR_dom_sf"/>
</dbReference>
<feature type="domain" description="SH3" evidence="11">
    <location>
        <begin position="66"/>
        <end position="125"/>
    </location>
</feature>
<organism evidence="14 15">
    <name type="scientific">Microctonus hyperodae</name>
    <name type="common">Parasitoid wasp</name>
    <dbReference type="NCBI Taxonomy" id="165561"/>
    <lineage>
        <taxon>Eukaryota</taxon>
        <taxon>Metazoa</taxon>
        <taxon>Ecdysozoa</taxon>
        <taxon>Arthropoda</taxon>
        <taxon>Hexapoda</taxon>
        <taxon>Insecta</taxon>
        <taxon>Pterygota</taxon>
        <taxon>Neoptera</taxon>
        <taxon>Endopterygota</taxon>
        <taxon>Hymenoptera</taxon>
        <taxon>Apocrita</taxon>
        <taxon>Ichneumonoidea</taxon>
        <taxon>Braconidae</taxon>
        <taxon>Euphorinae</taxon>
        <taxon>Microctonus</taxon>
    </lineage>
</organism>
<dbReference type="Pfam" id="PF14604">
    <property type="entry name" value="SH3_9"/>
    <property type="match status" value="2"/>
</dbReference>
<dbReference type="Gene3D" id="1.20.900.10">
    <property type="entry name" value="Dbl homology (DH) domain"/>
    <property type="match status" value="1"/>
</dbReference>
<dbReference type="Pfam" id="PF00621">
    <property type="entry name" value="RhoGEF"/>
    <property type="match status" value="1"/>
</dbReference>
<sequence length="1208" mass="136948">MESGLLTKVIHDFLTTVDGELCLSKGEYFLVHNVIDKHWCYGESYEKKGKFPTNYLHKVDIPNIKDSEKLFISIAAFRGEQNGDLIFGKGEFIIGVKDVEPGWCSGYVDSRTGVFPLSHVWLLDPSILKKPTDKKLVKKKAKVNTSLKAQLDEELDLTEGEIVTVLEFVDDGWVLGVTADGRTGTFPEGFISYIEDDRGDEIDEALGINMNSFPSSVVNGGKIYKDFGESVVSNYVEEEPAPSYYDLFPDVAKPPCEITINDCPLTNNKCDNLNPLGVNPYAISLYPFNAQYDNELNFNEGEVVHLIKHIDSEWAEGEIDGKKGIFPTSYVNIIVNCLDSDIEQIEKNNQALTNDEQLHVGELARVEYTFDAQMNGDLSVTEGDIVTVVEIPNNDWVCVKNKSNEVGLCPRDYLSRENQLNNDEPTECDPIDDDYVTIRNHEKSPSIIEEDRPKRLSEPHRPAPPAPAPGSVPLQKQSAADIYKEQHLMESNNQTDELNENEISQQKRAEKRQNVISELVITEKEYVRDLKVTYETFNLYNPSALEVRGIDVTILFGNILEIIHVAEKLLDSILRAMKGCDENKQMISPCFLKMAEELQTVYGKYCSNHEAALSLLNKYEGNKEIMTIFEKGIETLRHQVACFDMSSILIKPVQRIVKYPLMLYELIKCTEDNHPDKVGIEEAWRVMTAVASYINEYKRRKDIVSKYLDSENTMRRKMSKLNMHSVAKKSSRLSAKLSATLGITNIPPDPQFDELERQFKSLEKCISQLSENVEHCITQLKIEATSGEFISECLNQYHYGISVQEIKKYNETRVLISAEFMNILRVTIDRRVTQPINSLIPLLEGPAKLITKRHDKLLDYDNAISKSEKYKDNRAIQEELAAAKNNYEALHQQLIEELPVLIDAATNITATCIAAFANARKLFYGKIMKRYLNLSESATQVTPEDIHQSFLVNHNLLWNQISRFSFAGVNPNVTEPTIDILPQTNEQRIILISRYSPDTLFIARENVISTSSLDLGVAKGTVIAVIKRQDPAGDSSRWFVDDGTTQGFVPSNILDPFSQSRGSTQNNNDVVDSRTSTPDLMCLDSPVKEIKSNLISLDNPLREFIVPTFGNSQSSLYSNIDNTQNDNQNYESLSINSEKRHQNIGEIKFYYAQYNFDAKTPDTLSIKKGQALKLIRPFDDKKNTSWWLMEDRDRNRGYVPCNYLNLTD</sequence>
<evidence type="ECO:0000256" key="8">
    <source>
        <dbReference type="PROSITE-ProRule" id="PRU00192"/>
    </source>
</evidence>
<dbReference type="PANTHER" id="PTHR22834">
    <property type="entry name" value="NUCLEAR FUSION PROTEIN FUS2"/>
    <property type="match status" value="1"/>
</dbReference>
<dbReference type="GO" id="GO:0005795">
    <property type="term" value="C:Golgi stack"/>
    <property type="evidence" value="ECO:0007669"/>
    <property type="project" value="UniProtKB-SubCell"/>
</dbReference>
<feature type="compositionally biased region" description="Polar residues" evidence="10">
    <location>
        <begin position="490"/>
        <end position="504"/>
    </location>
</feature>
<feature type="compositionally biased region" description="Polar residues" evidence="10">
    <location>
        <begin position="1057"/>
        <end position="1075"/>
    </location>
</feature>
<dbReference type="PROSITE" id="PS51021">
    <property type="entry name" value="BAR"/>
    <property type="match status" value="1"/>
</dbReference>
<dbReference type="GO" id="GO:0035556">
    <property type="term" value="P:intracellular signal transduction"/>
    <property type="evidence" value="ECO:0007669"/>
    <property type="project" value="InterPro"/>
</dbReference>
<dbReference type="EMBL" id="JAQQBR010001833">
    <property type="protein sequence ID" value="KAK0162918.1"/>
    <property type="molecule type" value="Genomic_DNA"/>
</dbReference>
<protein>
    <recommendedName>
        <fullName evidence="3">Dynamin-binding protein</fullName>
    </recommendedName>
    <alternativeName>
        <fullName evidence="7">Scaffold protein Tuba</fullName>
    </alternativeName>
</protein>
<dbReference type="SMART" id="SM00325">
    <property type="entry name" value="RhoGEF"/>
    <property type="match status" value="1"/>
</dbReference>
<dbReference type="SUPFAM" id="SSF103657">
    <property type="entry name" value="BAR/IMD domain-like"/>
    <property type="match status" value="1"/>
</dbReference>
<dbReference type="AlphaFoldDB" id="A0AA39F4P5"/>
<dbReference type="GO" id="GO:0005085">
    <property type="term" value="F:guanyl-nucleotide exchange factor activity"/>
    <property type="evidence" value="ECO:0007669"/>
    <property type="project" value="UniProtKB-KW"/>
</dbReference>